<accession>A0ABT9H4S1</accession>
<evidence type="ECO:0000313" key="2">
    <source>
        <dbReference type="EMBL" id="MDP4538308.1"/>
    </source>
</evidence>
<feature type="chain" id="PRO_5046352373" description="DUF4864 domain-containing protein" evidence="1">
    <location>
        <begin position="27"/>
        <end position="175"/>
    </location>
</feature>
<protein>
    <recommendedName>
        <fullName evidence="4">DUF4864 domain-containing protein</fullName>
    </recommendedName>
</protein>
<evidence type="ECO:0000313" key="3">
    <source>
        <dbReference type="Proteomes" id="UP001235664"/>
    </source>
</evidence>
<evidence type="ECO:0000256" key="1">
    <source>
        <dbReference type="SAM" id="SignalP"/>
    </source>
</evidence>
<name>A0ABT9H4S1_9SPHN</name>
<keyword evidence="3" id="KW-1185">Reference proteome</keyword>
<feature type="signal peptide" evidence="1">
    <location>
        <begin position="1"/>
        <end position="26"/>
    </location>
</feature>
<organism evidence="2 3">
    <name type="scientific">Qipengyuania benthica</name>
    <dbReference type="NCBI Taxonomy" id="3067651"/>
    <lineage>
        <taxon>Bacteria</taxon>
        <taxon>Pseudomonadati</taxon>
        <taxon>Pseudomonadota</taxon>
        <taxon>Alphaproteobacteria</taxon>
        <taxon>Sphingomonadales</taxon>
        <taxon>Erythrobacteraceae</taxon>
        <taxon>Qipengyuania</taxon>
    </lineage>
</organism>
<gene>
    <name evidence="2" type="ORF">Q9K01_01525</name>
</gene>
<evidence type="ECO:0008006" key="4">
    <source>
        <dbReference type="Google" id="ProtNLM"/>
    </source>
</evidence>
<sequence length="175" mass="18639">MRPVPLRATLAAPVLALALGAAPAWAQPHTAAISNVEAAGDASDHPDDADLPADPAAQILADRIHHAFSTRDAALLLSLAKWDGVDEEVRERFSDFVTRLVEQDIQGVALEPLGDDPATFEHRGRTYGKNGEPLGRVTIAFVVEPPTVSERLHWSYGVEDGTALILLDVPVAGAQ</sequence>
<dbReference type="Proteomes" id="UP001235664">
    <property type="component" value="Unassembled WGS sequence"/>
</dbReference>
<dbReference type="EMBL" id="JAVAIL010000001">
    <property type="protein sequence ID" value="MDP4538308.1"/>
    <property type="molecule type" value="Genomic_DNA"/>
</dbReference>
<proteinExistence type="predicted"/>
<keyword evidence="1" id="KW-0732">Signal</keyword>
<reference evidence="2 3" key="1">
    <citation type="submission" date="2023-08" db="EMBL/GenBank/DDBJ databases">
        <title>genomic of DY56.</title>
        <authorList>
            <person name="Wang Y."/>
        </authorList>
    </citation>
    <scope>NUCLEOTIDE SEQUENCE [LARGE SCALE GENOMIC DNA]</scope>
    <source>
        <strain evidence="2 3">DY56-A-20</strain>
    </source>
</reference>
<dbReference type="RefSeq" id="WP_305928449.1">
    <property type="nucleotide sequence ID" value="NZ_JAVAIL010000001.1"/>
</dbReference>
<comment type="caution">
    <text evidence="2">The sequence shown here is derived from an EMBL/GenBank/DDBJ whole genome shotgun (WGS) entry which is preliminary data.</text>
</comment>